<reference evidence="2 3" key="1">
    <citation type="submission" date="2011-04" db="EMBL/GenBank/DDBJ databases">
        <title>The complete genome of Selenomonas sputigena DSM 20758.</title>
        <authorList>
            <consortium name="US DOE Joint Genome Institute (JGI-PGF)"/>
            <person name="Lucas S."/>
            <person name="Copeland A."/>
            <person name="Lapidus A."/>
            <person name="Bruce D."/>
            <person name="Goodwin L."/>
            <person name="Pitluck S."/>
            <person name="Peters L."/>
            <person name="Kyrpides N."/>
            <person name="Mavromatis K."/>
            <person name="Ivanova N."/>
            <person name="Ovchinnikova G."/>
            <person name="Teshima H."/>
            <person name="Detter J.C."/>
            <person name="Tapia R."/>
            <person name="Han C."/>
            <person name="Land M."/>
            <person name="Hauser L."/>
            <person name="Markowitz V."/>
            <person name="Cheng J.-F."/>
            <person name="Hugenholtz P."/>
            <person name="Woyke T."/>
            <person name="Wu D."/>
            <person name="Gronow S."/>
            <person name="Wellnitz S."/>
            <person name="Schneider S."/>
            <person name="Klenk H.-P."/>
            <person name="Eisen J.A."/>
        </authorList>
    </citation>
    <scope>NUCLEOTIDE SEQUENCE [LARGE SCALE GENOMIC DNA]</scope>
    <source>
        <strain evidence="3">ATCC 35185 / DSM 20758 / VPI D19B-28</strain>
    </source>
</reference>
<accession>F4EVX2</accession>
<keyword evidence="3" id="KW-1185">Reference proteome</keyword>
<dbReference type="Proteomes" id="UP000011124">
    <property type="component" value="Chromosome"/>
</dbReference>
<sequence length="130" mass="14721">MVVGGVALHGNYSDHGNYSEYSDAHLVGKIKKKKALYEQHQQGVKRLKQSVRESVATEIAELEKNPDIAPVLQNVEAGRIGEMQLNRLSTETIGRLEEKLRQEIAADEQRLRALEQMIQQINHMQLTKGF</sequence>
<proteinExistence type="predicted"/>
<dbReference type="EMBL" id="CP002637">
    <property type="protein sequence ID" value="AEC00500.1"/>
    <property type="molecule type" value="Genomic_DNA"/>
</dbReference>
<evidence type="ECO:0000313" key="2">
    <source>
        <dbReference type="EMBL" id="AEC00500.1"/>
    </source>
</evidence>
<protein>
    <submittedName>
        <fullName evidence="2">Uncharacterized protein</fullName>
    </submittedName>
</protein>
<gene>
    <name evidence="2" type="ordered locus">Selsp_1543</name>
</gene>
<dbReference type="KEGG" id="ssg:Selsp_1543"/>
<organism evidence="2 3">
    <name type="scientific">Selenomonas sputigena (strain ATCC 35185 / DSM 20758 / CCUG 44933 / VPI D19B-28)</name>
    <dbReference type="NCBI Taxonomy" id="546271"/>
    <lineage>
        <taxon>Bacteria</taxon>
        <taxon>Bacillati</taxon>
        <taxon>Bacillota</taxon>
        <taxon>Negativicutes</taxon>
        <taxon>Selenomonadales</taxon>
        <taxon>Selenomonadaceae</taxon>
        <taxon>Selenomonas</taxon>
    </lineage>
</organism>
<feature type="coiled-coil region" evidence="1">
    <location>
        <begin position="97"/>
        <end position="124"/>
    </location>
</feature>
<name>F4EVX2_SELS3</name>
<evidence type="ECO:0000256" key="1">
    <source>
        <dbReference type="SAM" id="Coils"/>
    </source>
</evidence>
<dbReference type="AlphaFoldDB" id="F4EVX2"/>
<keyword evidence="1" id="KW-0175">Coiled coil</keyword>
<evidence type="ECO:0000313" key="3">
    <source>
        <dbReference type="Proteomes" id="UP000011124"/>
    </source>
</evidence>
<dbReference type="HOGENOM" id="CLU_1936666_0_0_9"/>